<evidence type="ECO:0000313" key="3">
    <source>
        <dbReference type="Proteomes" id="UP000016620"/>
    </source>
</evidence>
<gene>
    <name evidence="2" type="ORF">UNSWCS_1493</name>
</gene>
<dbReference type="PATRIC" id="fig|1242968.3.peg.1097"/>
<name>U2EXV0_9BACT</name>
<sequence>MAIPKFGNNIAAMISKFQDDAMAYARKGDLKKAVATAQKAYNIAPQNIKTLEILNAALIRLFDFDKAIEFGLKTIKLNPNNLNACDTLAHAYGYKGDWQKCGEFGKRALEIRDAMVMTSLGGKLPALPQVKDESNRTKNIISFTLFGSSSYYCETAILNAQLVREIYPENWICRFYIDESVPETIVKRLKEQGSEIVIADDEMKKFPKILWRFLAADDENAKFVVFRDADSVISEREAWCVNEWQQSDKLFHIIRDGSSHTELILAGTWGMRAGLFNMKDLMTDYFKYAKIDGRYDDQFFLRGKIWPYARQSVLMHDRIFGFMDAKKIAPHLFFDYAITHIGCCEGNATINVNAPTGVKDASRVKWQLFSRISPKLDKNLNIVDSGNERFICEYEAVVKNAKIEIFLPRRYAYGFSNGLSRINIDVL</sequence>
<organism evidence="2 3">
    <name type="scientific">Campylobacter concisus UNSWCS</name>
    <dbReference type="NCBI Taxonomy" id="1242968"/>
    <lineage>
        <taxon>Bacteria</taxon>
        <taxon>Pseudomonadati</taxon>
        <taxon>Campylobacterota</taxon>
        <taxon>Epsilonproteobacteria</taxon>
        <taxon>Campylobacterales</taxon>
        <taxon>Campylobacteraceae</taxon>
        <taxon>Campylobacter</taxon>
    </lineage>
</organism>
<dbReference type="InterPro" id="IPR011990">
    <property type="entry name" value="TPR-like_helical_dom_sf"/>
</dbReference>
<reference evidence="2 3" key="1">
    <citation type="journal article" date="2013" name="BMC Genomics">
        <title>Comparative genomics of Campylobacter concisus isolates reveals genetic diversity and provides insights into disease association.</title>
        <authorList>
            <person name="Deshpande N.P."/>
            <person name="Kaakoush N.O."/>
            <person name="Wilkins M.R."/>
            <person name="Mitchell H.M."/>
        </authorList>
    </citation>
    <scope>NUCLEOTIDE SEQUENCE [LARGE SCALE GENOMIC DNA]</scope>
    <source>
        <strain evidence="2 3">UNSWCS</strain>
    </source>
</reference>
<dbReference type="PROSITE" id="PS50005">
    <property type="entry name" value="TPR"/>
    <property type="match status" value="2"/>
</dbReference>
<dbReference type="EMBL" id="ANNG01000017">
    <property type="protein sequence ID" value="ERJ28996.1"/>
    <property type="molecule type" value="Genomic_DNA"/>
</dbReference>
<dbReference type="AlphaFoldDB" id="U2EXV0"/>
<protein>
    <submittedName>
        <fullName evidence="2">Uncharacterized protein</fullName>
    </submittedName>
</protein>
<dbReference type="Gene3D" id="1.25.40.10">
    <property type="entry name" value="Tetratricopeptide repeat domain"/>
    <property type="match status" value="1"/>
</dbReference>
<feature type="repeat" description="TPR" evidence="1">
    <location>
        <begin position="14"/>
        <end position="47"/>
    </location>
</feature>
<evidence type="ECO:0000256" key="1">
    <source>
        <dbReference type="PROSITE-ProRule" id="PRU00339"/>
    </source>
</evidence>
<dbReference type="Proteomes" id="UP000016620">
    <property type="component" value="Unassembled WGS sequence"/>
</dbReference>
<evidence type="ECO:0000313" key="2">
    <source>
        <dbReference type="EMBL" id="ERJ28996.1"/>
    </source>
</evidence>
<dbReference type="SUPFAM" id="SSF48452">
    <property type="entry name" value="TPR-like"/>
    <property type="match status" value="1"/>
</dbReference>
<keyword evidence="1" id="KW-0802">TPR repeat</keyword>
<feature type="repeat" description="TPR" evidence="1">
    <location>
        <begin position="48"/>
        <end position="81"/>
    </location>
</feature>
<dbReference type="InterPro" id="IPR019734">
    <property type="entry name" value="TPR_rpt"/>
</dbReference>
<proteinExistence type="predicted"/>
<comment type="caution">
    <text evidence="2">The sequence shown here is derived from an EMBL/GenBank/DDBJ whole genome shotgun (WGS) entry which is preliminary data.</text>
</comment>
<dbReference type="RefSeq" id="WP_021087625.1">
    <property type="nucleotide sequence ID" value="NZ_ANNG01000017.1"/>
</dbReference>
<accession>U2EXV0</accession>
<dbReference type="SMART" id="SM00028">
    <property type="entry name" value="TPR"/>
    <property type="match status" value="3"/>
</dbReference>